<proteinExistence type="predicted"/>
<organism evidence="1 2">
    <name type="scientific">Cercospora zeae-maydis SCOH1-5</name>
    <dbReference type="NCBI Taxonomy" id="717836"/>
    <lineage>
        <taxon>Eukaryota</taxon>
        <taxon>Fungi</taxon>
        <taxon>Dikarya</taxon>
        <taxon>Ascomycota</taxon>
        <taxon>Pezizomycotina</taxon>
        <taxon>Dothideomycetes</taxon>
        <taxon>Dothideomycetidae</taxon>
        <taxon>Mycosphaerellales</taxon>
        <taxon>Mycosphaerellaceae</taxon>
        <taxon>Cercospora</taxon>
    </lineage>
</organism>
<evidence type="ECO:0000313" key="1">
    <source>
        <dbReference type="EMBL" id="KAF2210425.1"/>
    </source>
</evidence>
<name>A0A6A6FAQ2_9PEZI</name>
<reference evidence="1" key="1">
    <citation type="journal article" date="2020" name="Stud. Mycol.">
        <title>101 Dothideomycetes genomes: a test case for predicting lifestyles and emergence of pathogens.</title>
        <authorList>
            <person name="Haridas S."/>
            <person name="Albert R."/>
            <person name="Binder M."/>
            <person name="Bloem J."/>
            <person name="Labutti K."/>
            <person name="Salamov A."/>
            <person name="Andreopoulos B."/>
            <person name="Baker S."/>
            <person name="Barry K."/>
            <person name="Bills G."/>
            <person name="Bluhm B."/>
            <person name="Cannon C."/>
            <person name="Castanera R."/>
            <person name="Culley D."/>
            <person name="Daum C."/>
            <person name="Ezra D."/>
            <person name="Gonzalez J."/>
            <person name="Henrissat B."/>
            <person name="Kuo A."/>
            <person name="Liang C."/>
            <person name="Lipzen A."/>
            <person name="Lutzoni F."/>
            <person name="Magnuson J."/>
            <person name="Mondo S."/>
            <person name="Nolan M."/>
            <person name="Ohm R."/>
            <person name="Pangilinan J."/>
            <person name="Park H.-J."/>
            <person name="Ramirez L."/>
            <person name="Alfaro M."/>
            <person name="Sun H."/>
            <person name="Tritt A."/>
            <person name="Yoshinaga Y."/>
            <person name="Zwiers L.-H."/>
            <person name="Turgeon B."/>
            <person name="Goodwin S."/>
            <person name="Spatafora J."/>
            <person name="Crous P."/>
            <person name="Grigoriev I."/>
        </authorList>
    </citation>
    <scope>NUCLEOTIDE SEQUENCE</scope>
    <source>
        <strain evidence="1">SCOH1-5</strain>
    </source>
</reference>
<protein>
    <submittedName>
        <fullName evidence="1">Uncharacterized protein</fullName>
    </submittedName>
</protein>
<accession>A0A6A6FAQ2</accession>
<dbReference type="EMBL" id="ML992681">
    <property type="protein sequence ID" value="KAF2210425.1"/>
    <property type="molecule type" value="Genomic_DNA"/>
</dbReference>
<dbReference type="Proteomes" id="UP000799539">
    <property type="component" value="Unassembled WGS sequence"/>
</dbReference>
<evidence type="ECO:0000313" key="2">
    <source>
        <dbReference type="Proteomes" id="UP000799539"/>
    </source>
</evidence>
<gene>
    <name evidence="1" type="ORF">CERZMDRAFT_91171</name>
</gene>
<keyword evidence="2" id="KW-1185">Reference proteome</keyword>
<sequence length="179" mass="20289">MIWRTLRDCARTDRPRHGLMSKWKVQKLQYTGKNSRRTREHASARLADKAHPGALFLHRSHPDKARRYARGAQLAGSKNHLMFRRHQLRSACERISEHAALPHPVSLLGLVLRRSWSALVVIEQASLPANVLLKEFLLGAHGLDWKAGVSQHGFDLRSGEVFKADQLPEMLLALVCTPE</sequence>
<dbReference type="AlphaFoldDB" id="A0A6A6FAQ2"/>